<dbReference type="GO" id="GO:0002143">
    <property type="term" value="P:tRNA wobble position uridine thiolation"/>
    <property type="evidence" value="ECO:0007669"/>
    <property type="project" value="TreeGrafter"/>
</dbReference>
<dbReference type="NCBIfam" id="NF001237">
    <property type="entry name" value="PRK00207.1"/>
    <property type="match status" value="1"/>
</dbReference>
<evidence type="ECO:0000313" key="5">
    <source>
        <dbReference type="EMBL" id="TDQ45590.1"/>
    </source>
</evidence>
<evidence type="ECO:0000256" key="2">
    <source>
        <dbReference type="ARBA" id="ARBA00007067"/>
    </source>
</evidence>
<organism evidence="5 6">
    <name type="scientific">Permianibacter aggregans</name>
    <dbReference type="NCBI Taxonomy" id="1510150"/>
    <lineage>
        <taxon>Bacteria</taxon>
        <taxon>Pseudomonadati</taxon>
        <taxon>Pseudomonadota</taxon>
        <taxon>Gammaproteobacteria</taxon>
        <taxon>Pseudomonadales</taxon>
        <taxon>Pseudomonadaceae</taxon>
        <taxon>Permianibacter</taxon>
    </lineage>
</organism>
<dbReference type="NCBIfam" id="TIGR03012">
    <property type="entry name" value="sulf_tusD_dsrE"/>
    <property type="match status" value="1"/>
</dbReference>
<dbReference type="InterPro" id="IPR017463">
    <property type="entry name" value="Sulphur_relay_TusD/DsrE"/>
</dbReference>
<comment type="subcellular location">
    <subcellularLocation>
        <location evidence="1">Cytoplasm</location>
    </subcellularLocation>
</comment>
<gene>
    <name evidence="5" type="ORF">EV696_11958</name>
</gene>
<dbReference type="GO" id="GO:1990228">
    <property type="term" value="C:sulfurtransferase complex"/>
    <property type="evidence" value="ECO:0007669"/>
    <property type="project" value="TreeGrafter"/>
</dbReference>
<sequence>MSNFSLYLTTNPFNGQGHLTALKFAQAAIESDHRIAQVFFSGDAVLVGHAANDPASDEPNPQALWQQLASTQQCELLLCSSACQKRGLSAEGERGNVAEKFSVAGLGSLIETALQTDRLIQFPG</sequence>
<dbReference type="InterPro" id="IPR003787">
    <property type="entry name" value="Sulphur_relay_DsrE/F-like"/>
</dbReference>
<dbReference type="Pfam" id="PF02635">
    <property type="entry name" value="DsrE"/>
    <property type="match status" value="1"/>
</dbReference>
<dbReference type="PANTHER" id="PTHR34874:SF3">
    <property type="entry name" value="SULFURTRANSFERASE TUSD"/>
    <property type="match status" value="1"/>
</dbReference>
<dbReference type="RefSeq" id="WP_133592666.1">
    <property type="nucleotide sequence ID" value="NZ_CP037953.1"/>
</dbReference>
<comment type="caution">
    <text evidence="5">The sequence shown here is derived from an EMBL/GenBank/DDBJ whole genome shotgun (WGS) entry which is preliminary data.</text>
</comment>
<protein>
    <submittedName>
        <fullName evidence="5">tRNA 2-thiouridine synthesizing protein D</fullName>
    </submittedName>
</protein>
<dbReference type="OrthoDB" id="9787483at2"/>
<dbReference type="PANTHER" id="PTHR34874">
    <property type="entry name" value="PROTEIN YCHN"/>
    <property type="match status" value="1"/>
</dbReference>
<keyword evidence="3" id="KW-0963">Cytoplasm</keyword>
<dbReference type="EMBL" id="SNYM01000019">
    <property type="protein sequence ID" value="TDQ45590.1"/>
    <property type="molecule type" value="Genomic_DNA"/>
</dbReference>
<name>A0A4R6UFI5_9GAMM</name>
<evidence type="ECO:0000256" key="1">
    <source>
        <dbReference type="ARBA" id="ARBA00004496"/>
    </source>
</evidence>
<dbReference type="AlphaFoldDB" id="A0A4R6UFI5"/>
<keyword evidence="6" id="KW-1185">Reference proteome</keyword>
<dbReference type="GO" id="GO:0016783">
    <property type="term" value="F:sulfurtransferase activity"/>
    <property type="evidence" value="ECO:0007669"/>
    <property type="project" value="InterPro"/>
</dbReference>
<proteinExistence type="inferred from homology"/>
<keyword evidence="4" id="KW-0808">Transferase</keyword>
<reference evidence="5 6" key="1">
    <citation type="submission" date="2019-03" db="EMBL/GenBank/DDBJ databases">
        <title>Genomic Encyclopedia of Type Strains, Phase IV (KMG-IV): sequencing the most valuable type-strain genomes for metagenomic binning, comparative biology and taxonomic classification.</title>
        <authorList>
            <person name="Goeker M."/>
        </authorList>
    </citation>
    <scope>NUCLEOTIDE SEQUENCE [LARGE SCALE GENOMIC DNA]</scope>
    <source>
        <strain evidence="5 6">DSM 103792</strain>
    </source>
</reference>
<comment type="similarity">
    <text evidence="2">Belongs to the DsrE/TusD family.</text>
</comment>
<accession>A0A4R6UFI5</accession>
<dbReference type="Gene3D" id="3.40.1260.10">
    <property type="entry name" value="DsrEFH-like"/>
    <property type="match status" value="1"/>
</dbReference>
<evidence type="ECO:0000256" key="3">
    <source>
        <dbReference type="ARBA" id="ARBA00022490"/>
    </source>
</evidence>
<dbReference type="SUPFAM" id="SSF75169">
    <property type="entry name" value="DsrEFH-like"/>
    <property type="match status" value="1"/>
</dbReference>
<evidence type="ECO:0000313" key="6">
    <source>
        <dbReference type="Proteomes" id="UP000295375"/>
    </source>
</evidence>
<evidence type="ECO:0000256" key="4">
    <source>
        <dbReference type="ARBA" id="ARBA00022679"/>
    </source>
</evidence>
<dbReference type="InterPro" id="IPR027396">
    <property type="entry name" value="DsrEFH-like"/>
</dbReference>
<dbReference type="Proteomes" id="UP000295375">
    <property type="component" value="Unassembled WGS sequence"/>
</dbReference>
<dbReference type="GO" id="GO:0097163">
    <property type="term" value="F:sulfur carrier activity"/>
    <property type="evidence" value="ECO:0007669"/>
    <property type="project" value="TreeGrafter"/>
</dbReference>